<evidence type="ECO:0000313" key="1">
    <source>
        <dbReference type="EMBL" id="MBS4199552.1"/>
    </source>
</evidence>
<keyword evidence="2" id="KW-1185">Reference proteome</keyword>
<reference evidence="1 2" key="1">
    <citation type="submission" date="2021-05" db="EMBL/GenBank/DDBJ databases">
        <title>Novel Bacillus species.</title>
        <authorList>
            <person name="Liu G."/>
        </authorList>
    </citation>
    <scope>NUCLEOTIDE SEQUENCE [LARGE SCALE GENOMIC DNA]</scope>
    <source>
        <strain evidence="1 2">FJAT-49732</strain>
    </source>
</reference>
<evidence type="ECO:0000313" key="2">
    <source>
        <dbReference type="Proteomes" id="UP000682713"/>
    </source>
</evidence>
<protein>
    <submittedName>
        <fullName evidence="1">DUF309 domain-containing protein</fullName>
    </submittedName>
</protein>
<dbReference type="AlphaFoldDB" id="A0A942TP66"/>
<gene>
    <name evidence="1" type="ORF">KHA93_07785</name>
</gene>
<dbReference type="InterPro" id="IPR005500">
    <property type="entry name" value="DUF309"/>
</dbReference>
<dbReference type="InterPro" id="IPR023203">
    <property type="entry name" value="TTHA0068_sf"/>
</dbReference>
<dbReference type="PANTHER" id="PTHR34796:SF1">
    <property type="entry name" value="EXPRESSED PROTEIN"/>
    <property type="match status" value="1"/>
</dbReference>
<organism evidence="1 2">
    <name type="scientific">Lederbergia citrisecunda</name>
    <dbReference type="NCBI Taxonomy" id="2833583"/>
    <lineage>
        <taxon>Bacteria</taxon>
        <taxon>Bacillati</taxon>
        <taxon>Bacillota</taxon>
        <taxon>Bacilli</taxon>
        <taxon>Bacillales</taxon>
        <taxon>Bacillaceae</taxon>
        <taxon>Lederbergia</taxon>
    </lineage>
</organism>
<dbReference type="RefSeq" id="WP_213110227.1">
    <property type="nucleotide sequence ID" value="NZ_JAGYPJ010000001.1"/>
</dbReference>
<dbReference type="Gene3D" id="1.10.3450.10">
    <property type="entry name" value="TTHA0068-like"/>
    <property type="match status" value="1"/>
</dbReference>
<dbReference type="SUPFAM" id="SSF140663">
    <property type="entry name" value="TTHA0068-like"/>
    <property type="match status" value="1"/>
</dbReference>
<sequence>MSFSEAYIAFLIHFHADRDYFECHEVLEEHWKKNGMTRDSIWVGFIQVAVSYYHYRRGNVKGSLKMMDKALHLLSYKKDEVLALGVDYDLLIRRLNKSRAKMIDHKPYEAINIPIENQLLLAICKNHYAAKGYEWGNLFDEAPEYIVHKHTLRDRSKVVPNRKYVLV</sequence>
<proteinExistence type="predicted"/>
<dbReference type="EMBL" id="JAGYPJ010000001">
    <property type="protein sequence ID" value="MBS4199552.1"/>
    <property type="molecule type" value="Genomic_DNA"/>
</dbReference>
<dbReference type="Proteomes" id="UP000682713">
    <property type="component" value="Unassembled WGS sequence"/>
</dbReference>
<comment type="caution">
    <text evidence="1">The sequence shown here is derived from an EMBL/GenBank/DDBJ whole genome shotgun (WGS) entry which is preliminary data.</text>
</comment>
<accession>A0A942TP66</accession>
<name>A0A942TP66_9BACI</name>
<dbReference type="Pfam" id="PF03745">
    <property type="entry name" value="DUF309"/>
    <property type="match status" value="1"/>
</dbReference>
<dbReference type="PANTHER" id="PTHR34796">
    <property type="entry name" value="EXPRESSED PROTEIN"/>
    <property type="match status" value="1"/>
</dbReference>